<organism evidence="2 3">
    <name type="scientific">Funneliformis mosseae</name>
    <name type="common">Endomycorrhizal fungus</name>
    <name type="synonym">Glomus mosseae</name>
    <dbReference type="NCBI Taxonomy" id="27381"/>
    <lineage>
        <taxon>Eukaryota</taxon>
        <taxon>Fungi</taxon>
        <taxon>Fungi incertae sedis</taxon>
        <taxon>Mucoromycota</taxon>
        <taxon>Glomeromycotina</taxon>
        <taxon>Glomeromycetes</taxon>
        <taxon>Glomerales</taxon>
        <taxon>Glomeraceae</taxon>
        <taxon>Funneliformis</taxon>
    </lineage>
</organism>
<keyword evidence="1" id="KW-0472">Membrane</keyword>
<feature type="transmembrane region" description="Helical" evidence="1">
    <location>
        <begin position="317"/>
        <end position="339"/>
    </location>
</feature>
<comment type="caution">
    <text evidence="2">The sequence shown here is derived from an EMBL/GenBank/DDBJ whole genome shotgun (WGS) entry which is preliminary data.</text>
</comment>
<dbReference type="EMBL" id="CAJVPP010001822">
    <property type="protein sequence ID" value="CAG8574474.1"/>
    <property type="molecule type" value="Genomic_DNA"/>
</dbReference>
<evidence type="ECO:0000256" key="1">
    <source>
        <dbReference type="SAM" id="Phobius"/>
    </source>
</evidence>
<sequence>MSSSLSYVNASQTDNCEWTISVTNCFGQEYFQVVYGVTTYLSLFVLLSSVWLLLWRLYRSQSVTLFSTKGFLSLEGYLFTQIFWSFARVISSLILINDWFPEQWIIREIVIELMWFLGIVSVATYLAGVLRTIPRMHFYRQNTHYKHALHLPTLRGIASIYVSYVLVLGIIRITCAAFIGYHRQYPTENSATMIKHLITVYYCTCSISTLLVTIGFIIYGNKLVGIASEGLHLLEGVSGYPSSPRKSSRFSHNIKQNTYSGISAELEVKHKKLQRSVRKMRVINAAFILSFATLCVILGSSAFLYEQIFKNIEISKILAAITNWMPMILNVSVMAGIAYGEMRVPDGSESRFDNQIMPTGSTSTSATPQSPTIERISSETGSLFHSRNNSTDSDVSLLRRPAPVATFSSRRGSAQLDSSPNTTSSTYMVIGSSPLTTFTTFSVSSPSDASSKENISIFVLP</sequence>
<feature type="transmembrane region" description="Helical" evidence="1">
    <location>
        <begin position="33"/>
        <end position="55"/>
    </location>
</feature>
<keyword evidence="1" id="KW-1133">Transmembrane helix</keyword>
<accession>A0A9N9BSF9</accession>
<gene>
    <name evidence="2" type="ORF">FMOSSE_LOCUS7626</name>
</gene>
<name>A0A9N9BSF9_FUNMO</name>
<feature type="transmembrane region" description="Helical" evidence="1">
    <location>
        <begin position="76"/>
        <end position="97"/>
    </location>
</feature>
<dbReference type="Proteomes" id="UP000789375">
    <property type="component" value="Unassembled WGS sequence"/>
</dbReference>
<keyword evidence="1" id="KW-0812">Transmembrane</keyword>
<reference evidence="2" key="1">
    <citation type="submission" date="2021-06" db="EMBL/GenBank/DDBJ databases">
        <authorList>
            <person name="Kallberg Y."/>
            <person name="Tangrot J."/>
            <person name="Rosling A."/>
        </authorList>
    </citation>
    <scope>NUCLEOTIDE SEQUENCE</scope>
    <source>
        <strain evidence="2">87-6 pot B 2015</strain>
    </source>
</reference>
<dbReference type="AlphaFoldDB" id="A0A9N9BSF9"/>
<proteinExistence type="predicted"/>
<feature type="transmembrane region" description="Helical" evidence="1">
    <location>
        <begin position="199"/>
        <end position="219"/>
    </location>
</feature>
<evidence type="ECO:0000313" key="2">
    <source>
        <dbReference type="EMBL" id="CAG8574474.1"/>
    </source>
</evidence>
<feature type="transmembrane region" description="Helical" evidence="1">
    <location>
        <begin position="154"/>
        <end position="179"/>
    </location>
</feature>
<feature type="transmembrane region" description="Helical" evidence="1">
    <location>
        <begin position="109"/>
        <end position="133"/>
    </location>
</feature>
<keyword evidence="3" id="KW-1185">Reference proteome</keyword>
<feature type="transmembrane region" description="Helical" evidence="1">
    <location>
        <begin position="282"/>
        <end position="305"/>
    </location>
</feature>
<protein>
    <submittedName>
        <fullName evidence="2">7262_t:CDS:1</fullName>
    </submittedName>
</protein>
<evidence type="ECO:0000313" key="3">
    <source>
        <dbReference type="Proteomes" id="UP000789375"/>
    </source>
</evidence>